<accession>A0AAJ0FPD6</accession>
<dbReference type="Proteomes" id="UP001251528">
    <property type="component" value="Unassembled WGS sequence"/>
</dbReference>
<dbReference type="InterPro" id="IPR002110">
    <property type="entry name" value="Ankyrin_rpt"/>
</dbReference>
<dbReference type="Gene3D" id="1.25.40.20">
    <property type="entry name" value="Ankyrin repeat-containing domain"/>
    <property type="match status" value="2"/>
</dbReference>
<dbReference type="InterPro" id="IPR036770">
    <property type="entry name" value="Ankyrin_rpt-contain_sf"/>
</dbReference>
<dbReference type="PROSITE" id="PS50088">
    <property type="entry name" value="ANK_REPEAT"/>
    <property type="match status" value="1"/>
</dbReference>
<proteinExistence type="predicted"/>
<organism evidence="2 3">
    <name type="scientific">Conoideocrella luteorostrata</name>
    <dbReference type="NCBI Taxonomy" id="1105319"/>
    <lineage>
        <taxon>Eukaryota</taxon>
        <taxon>Fungi</taxon>
        <taxon>Dikarya</taxon>
        <taxon>Ascomycota</taxon>
        <taxon>Pezizomycotina</taxon>
        <taxon>Sordariomycetes</taxon>
        <taxon>Hypocreomycetidae</taxon>
        <taxon>Hypocreales</taxon>
        <taxon>Clavicipitaceae</taxon>
        <taxon>Conoideocrella</taxon>
    </lineage>
</organism>
<reference evidence="2" key="1">
    <citation type="submission" date="2023-06" db="EMBL/GenBank/DDBJ databases">
        <title>Conoideocrella luteorostrata (Hypocreales: Clavicipitaceae), a potential biocontrol fungus for elongate hemlock scale in United States Christmas tree production areas.</title>
        <authorList>
            <person name="Barrett H."/>
            <person name="Lovett B."/>
            <person name="Macias A.M."/>
            <person name="Stajich J.E."/>
            <person name="Kasson M.T."/>
        </authorList>
    </citation>
    <scope>NUCLEOTIDE SEQUENCE</scope>
    <source>
        <strain evidence="2">ARSEF 14590</strain>
    </source>
</reference>
<evidence type="ECO:0000313" key="3">
    <source>
        <dbReference type="Proteomes" id="UP001251528"/>
    </source>
</evidence>
<dbReference type="SMART" id="SM00248">
    <property type="entry name" value="ANK"/>
    <property type="match status" value="3"/>
</dbReference>
<dbReference type="AlphaFoldDB" id="A0AAJ0FPD6"/>
<dbReference type="PROSITE" id="PS50297">
    <property type="entry name" value="ANK_REP_REGION"/>
    <property type="match status" value="1"/>
</dbReference>
<name>A0AAJ0FPD6_9HYPO</name>
<evidence type="ECO:0008006" key="4">
    <source>
        <dbReference type="Google" id="ProtNLM"/>
    </source>
</evidence>
<keyword evidence="1" id="KW-0040">ANK repeat</keyword>
<dbReference type="PANTHER" id="PTHR44207:SF1">
    <property type="entry name" value="SURFACE ANTIGEN BSPA-LIKE"/>
    <property type="match status" value="1"/>
</dbReference>
<evidence type="ECO:0000256" key="1">
    <source>
        <dbReference type="PROSITE-ProRule" id="PRU00023"/>
    </source>
</evidence>
<dbReference type="SUPFAM" id="SSF48403">
    <property type="entry name" value="Ankyrin repeat"/>
    <property type="match status" value="1"/>
</dbReference>
<sequence>MPSSSDKSLPERLAREVANSNLQGVREFYNSADASEQPDLLSGIATSAAGRAQIEILSWAFENGFQIPPESLNNEFYDQACQSHSLAVWKALVEKGIDLNAYHSEYVGDALSLEAYYGNIEIIRFLLENGQDPNSSWAYNDREPGVWALVGEKPSLEILRLLLDHGWKQEQSGVHIAAAELGNMEALELLVDRGANLEQVEPWWYNPAVVDGDKWGTALYRAAYAGQESSVSYLLRRGASISFKDEGGRSIMWAAKQGGSRAVIKLLEDAGLQE</sequence>
<dbReference type="EMBL" id="JASWJB010000303">
    <property type="protein sequence ID" value="KAK2591881.1"/>
    <property type="molecule type" value="Genomic_DNA"/>
</dbReference>
<keyword evidence="3" id="KW-1185">Reference proteome</keyword>
<protein>
    <recommendedName>
        <fullName evidence="4">Ankyrin</fullName>
    </recommendedName>
</protein>
<gene>
    <name evidence="2" type="ORF">QQS21_010433</name>
</gene>
<dbReference type="Pfam" id="PF12796">
    <property type="entry name" value="Ank_2"/>
    <property type="match status" value="1"/>
</dbReference>
<comment type="caution">
    <text evidence="2">The sequence shown here is derived from an EMBL/GenBank/DDBJ whole genome shotgun (WGS) entry which is preliminary data.</text>
</comment>
<evidence type="ECO:0000313" key="2">
    <source>
        <dbReference type="EMBL" id="KAK2591881.1"/>
    </source>
</evidence>
<dbReference type="PANTHER" id="PTHR44207">
    <property type="entry name" value="SURFACE ANTIGEN BSPA-LIKE-RELATED"/>
    <property type="match status" value="1"/>
</dbReference>
<feature type="repeat" description="ANK" evidence="1">
    <location>
        <begin position="214"/>
        <end position="246"/>
    </location>
</feature>